<evidence type="ECO:0008006" key="5">
    <source>
        <dbReference type="Google" id="ProtNLM"/>
    </source>
</evidence>
<feature type="region of interest" description="Disordered" evidence="1">
    <location>
        <begin position="1"/>
        <end position="86"/>
    </location>
</feature>
<proteinExistence type="predicted"/>
<name>A0AA90NLI4_9ACTN</name>
<evidence type="ECO:0000313" key="3">
    <source>
        <dbReference type="EMBL" id="MDP0399869.1"/>
    </source>
</evidence>
<evidence type="ECO:0000313" key="4">
    <source>
        <dbReference type="Proteomes" id="UP001178281"/>
    </source>
</evidence>
<feature type="compositionally biased region" description="Gly residues" evidence="1">
    <location>
        <begin position="32"/>
        <end position="49"/>
    </location>
</feature>
<evidence type="ECO:0000256" key="2">
    <source>
        <dbReference type="SAM" id="Phobius"/>
    </source>
</evidence>
<gene>
    <name evidence="3" type="ORF">Q7X28_18280</name>
</gene>
<evidence type="ECO:0000256" key="1">
    <source>
        <dbReference type="SAM" id="MobiDB-lite"/>
    </source>
</evidence>
<sequence>MNPYGGQNPGPTPGQNPQGGQYPGGPYQQGGYQQGGYQQGGYPQGGYQQGGYQQQPGPAGYPTTQYGAPNQGGYPQPGPPPGGNGNRKGLVIGLTAVVAILAVAAAVGIGLMLKDNGSTSASPVTFSSGAPTTGAPTTGAPTTSGGAPGTETDGFATTSAPSGGTTMIPLKLAAGGAGAGAVQVTGLTGSSAPPPASSLPWEWQGLAAIGDSLTMRVVGTGEVTCSISVNGKEISQRTGQNSVQCGITRRPS</sequence>
<keyword evidence="2" id="KW-0812">Transmembrane</keyword>
<dbReference type="Proteomes" id="UP001178281">
    <property type="component" value="Unassembled WGS sequence"/>
</dbReference>
<dbReference type="AlphaFoldDB" id="A0AA90NLI4"/>
<comment type="caution">
    <text evidence="3">The sequence shown here is derived from an EMBL/GenBank/DDBJ whole genome shotgun (WGS) entry which is preliminary data.</text>
</comment>
<feature type="compositionally biased region" description="Low complexity" evidence="1">
    <location>
        <begin position="13"/>
        <end position="31"/>
    </location>
</feature>
<feature type="compositionally biased region" description="Low complexity" evidence="1">
    <location>
        <begin position="50"/>
        <end position="74"/>
    </location>
</feature>
<dbReference type="RefSeq" id="WP_305112368.1">
    <property type="nucleotide sequence ID" value="NZ_BAAAII010000008.1"/>
</dbReference>
<organism evidence="3 4">
    <name type="scientific">Tsukamurella strandjordii</name>
    <dbReference type="NCBI Taxonomy" id="147577"/>
    <lineage>
        <taxon>Bacteria</taxon>
        <taxon>Bacillati</taxon>
        <taxon>Actinomycetota</taxon>
        <taxon>Actinomycetes</taxon>
        <taxon>Mycobacteriales</taxon>
        <taxon>Tsukamurellaceae</taxon>
        <taxon>Tsukamurella</taxon>
    </lineage>
</organism>
<feature type="compositionally biased region" description="Low complexity" evidence="1">
    <location>
        <begin position="127"/>
        <end position="145"/>
    </location>
</feature>
<dbReference type="EMBL" id="JAUTIX010000007">
    <property type="protein sequence ID" value="MDP0399869.1"/>
    <property type="molecule type" value="Genomic_DNA"/>
</dbReference>
<keyword evidence="2" id="KW-1133">Transmembrane helix</keyword>
<feature type="region of interest" description="Disordered" evidence="1">
    <location>
        <begin position="118"/>
        <end position="149"/>
    </location>
</feature>
<reference evidence="3" key="1">
    <citation type="submission" date="2023-08" db="EMBL/GenBank/DDBJ databases">
        <title>The draft genome of Tsukamurella strandjordii strain 050030.</title>
        <authorList>
            <person name="Zhao F."/>
            <person name="Feng Y."/>
            <person name="Zong Z."/>
        </authorList>
    </citation>
    <scope>NUCLEOTIDE SEQUENCE</scope>
    <source>
        <strain evidence="3">050030</strain>
    </source>
</reference>
<feature type="transmembrane region" description="Helical" evidence="2">
    <location>
        <begin position="90"/>
        <end position="113"/>
    </location>
</feature>
<keyword evidence="2" id="KW-0472">Membrane</keyword>
<accession>A0AA90NLI4</accession>
<keyword evidence="4" id="KW-1185">Reference proteome</keyword>
<protein>
    <recommendedName>
        <fullName evidence="5">MmpS family membrane protein</fullName>
    </recommendedName>
</protein>